<reference evidence="4" key="1">
    <citation type="submission" date="2023-07" db="EMBL/GenBank/DDBJ databases">
        <title>Chromosome-level Genome Assembly of Striped Snakehead (Channa striata).</title>
        <authorList>
            <person name="Liu H."/>
        </authorList>
    </citation>
    <scope>NUCLEOTIDE SEQUENCE</scope>
    <source>
        <strain evidence="4">Gz</strain>
        <tissue evidence="4">Muscle</tissue>
    </source>
</reference>
<keyword evidence="5" id="KW-1185">Reference proteome</keyword>
<evidence type="ECO:0000313" key="4">
    <source>
        <dbReference type="EMBL" id="KAK2844437.1"/>
    </source>
</evidence>
<dbReference type="SUPFAM" id="SSF48726">
    <property type="entry name" value="Immunoglobulin"/>
    <property type="match status" value="1"/>
</dbReference>
<dbReference type="InterPro" id="IPR013106">
    <property type="entry name" value="Ig_V-set"/>
</dbReference>
<dbReference type="EMBL" id="JAUPFM010000008">
    <property type="protein sequence ID" value="KAK2844437.1"/>
    <property type="molecule type" value="Genomic_DNA"/>
</dbReference>
<feature type="signal peptide" evidence="2">
    <location>
        <begin position="1"/>
        <end position="21"/>
    </location>
</feature>
<keyword evidence="2" id="KW-0732">Signal</keyword>
<feature type="domain" description="Ig-like" evidence="3">
    <location>
        <begin position="25"/>
        <end position="115"/>
    </location>
</feature>
<organism evidence="4 5">
    <name type="scientific">Channa striata</name>
    <name type="common">Snakehead murrel</name>
    <name type="synonym">Ophicephalus striatus</name>
    <dbReference type="NCBI Taxonomy" id="64152"/>
    <lineage>
        <taxon>Eukaryota</taxon>
        <taxon>Metazoa</taxon>
        <taxon>Chordata</taxon>
        <taxon>Craniata</taxon>
        <taxon>Vertebrata</taxon>
        <taxon>Euteleostomi</taxon>
        <taxon>Actinopterygii</taxon>
        <taxon>Neopterygii</taxon>
        <taxon>Teleostei</taxon>
        <taxon>Neoteleostei</taxon>
        <taxon>Acanthomorphata</taxon>
        <taxon>Anabantaria</taxon>
        <taxon>Anabantiformes</taxon>
        <taxon>Channoidei</taxon>
        <taxon>Channidae</taxon>
        <taxon>Channa</taxon>
    </lineage>
</organism>
<accession>A0AA88SQB4</accession>
<gene>
    <name evidence="4" type="ORF">Q5P01_011096</name>
</gene>
<dbReference type="SMART" id="SM00409">
    <property type="entry name" value="IG"/>
    <property type="match status" value="1"/>
</dbReference>
<feature type="transmembrane region" description="Helical" evidence="1">
    <location>
        <begin position="231"/>
        <end position="254"/>
    </location>
</feature>
<evidence type="ECO:0000256" key="2">
    <source>
        <dbReference type="SAM" id="SignalP"/>
    </source>
</evidence>
<dbReference type="InterPro" id="IPR007110">
    <property type="entry name" value="Ig-like_dom"/>
</dbReference>
<keyword evidence="1" id="KW-0472">Membrane</keyword>
<proteinExistence type="predicted"/>
<dbReference type="InterPro" id="IPR003599">
    <property type="entry name" value="Ig_sub"/>
</dbReference>
<keyword evidence="1" id="KW-0812">Transmembrane</keyword>
<dbReference type="InterPro" id="IPR036179">
    <property type="entry name" value="Ig-like_dom_sf"/>
</dbReference>
<dbReference type="InterPro" id="IPR013783">
    <property type="entry name" value="Ig-like_fold"/>
</dbReference>
<sequence>MAHLFPQCLLFLVLVIFRSECKVNPTITDIVSATQHEDAVLHCFNSTEMDPKGCYRVRLVKHATDSGQAKEVLLAWPKNTQDSKRVKWEDGGDGQPHFYLTNVQKSDEGLYSCEVCQGWDCTLVKNISLRVKDCKISKPVKVAPRTLIRLDCPPEKTLGQKGAQNVTCSGWYRCQYQLEQSTRCFDIFLNVQEETVRTTLVPNITTPTAQQALRTSDPVLADRKQESSGTYIAIVVSVIAVTIIITALIGYFVYHKRNNQRVTQQVWIYEPEAMRDSADGYETVSLTCSGDVLNQQANVLYQQTQDSNMCTFYS</sequence>
<dbReference type="PROSITE" id="PS50835">
    <property type="entry name" value="IG_LIKE"/>
    <property type="match status" value="1"/>
</dbReference>
<evidence type="ECO:0000259" key="3">
    <source>
        <dbReference type="PROSITE" id="PS50835"/>
    </source>
</evidence>
<dbReference type="Proteomes" id="UP001187415">
    <property type="component" value="Unassembled WGS sequence"/>
</dbReference>
<name>A0AA88SQB4_CHASR</name>
<dbReference type="Gene3D" id="2.60.40.10">
    <property type="entry name" value="Immunoglobulins"/>
    <property type="match status" value="1"/>
</dbReference>
<comment type="caution">
    <text evidence="4">The sequence shown here is derived from an EMBL/GenBank/DDBJ whole genome shotgun (WGS) entry which is preliminary data.</text>
</comment>
<keyword evidence="1" id="KW-1133">Transmembrane helix</keyword>
<evidence type="ECO:0000256" key="1">
    <source>
        <dbReference type="SAM" id="Phobius"/>
    </source>
</evidence>
<evidence type="ECO:0000313" key="5">
    <source>
        <dbReference type="Proteomes" id="UP001187415"/>
    </source>
</evidence>
<feature type="chain" id="PRO_5041636071" description="Ig-like domain-containing protein" evidence="2">
    <location>
        <begin position="22"/>
        <end position="314"/>
    </location>
</feature>
<dbReference type="Pfam" id="PF07686">
    <property type="entry name" value="V-set"/>
    <property type="match status" value="1"/>
</dbReference>
<dbReference type="AlphaFoldDB" id="A0AA88SQB4"/>
<protein>
    <recommendedName>
        <fullName evidence="3">Ig-like domain-containing protein</fullName>
    </recommendedName>
</protein>